<name>A0A0K1LMM2_9CAUD</name>
<sequence>MPVKRGSQHRLLAIKETVYGTTPATPTMLEILLTRLRVNKQMGVTRSGTIRQHPFVDRMLPGRKTQDLEIGMELQTNNMDLLFEMLAAKTFSTDVLKMGDGLTSMTLESQAQVGAGLFDHFLGAFVNRMEISFSANEDAAIAVTIGFGALSSELDATATLATAVTEAVDVDPLVFFDSVVNIAGVARPVTALTIRAERTVEPLWVGGSYLPRENVPGDFTLSGSLTIPYEDAVESARLEGFVDADLEVVCLSASGDTGITFAVPKLKYMSMGKEVAGRGARYQEIDYEAYYDRTEQTVLVITRDNTV</sequence>
<dbReference type="EMBL" id="KT001913">
    <property type="protein sequence ID" value="AKU43438.1"/>
    <property type="molecule type" value="Genomic_DNA"/>
</dbReference>
<dbReference type="Proteomes" id="UP000225322">
    <property type="component" value="Segment"/>
</dbReference>
<dbReference type="InterPro" id="IPR044000">
    <property type="entry name" value="Phage_tube_2"/>
</dbReference>
<gene>
    <name evidence="1" type="ORF">CPT_Sansa34</name>
</gene>
<accession>A0A0K1LMM2</accession>
<protein>
    <submittedName>
        <fullName evidence="1">Tail subunit</fullName>
    </submittedName>
</protein>
<organism evidence="1 2">
    <name type="scientific">Caulobacter phage Sansa</name>
    <dbReference type="NCBI Taxonomy" id="1675600"/>
    <lineage>
        <taxon>Viruses</taxon>
        <taxon>Duplodnaviria</taxon>
        <taxon>Heunggongvirae</taxon>
        <taxon>Uroviricota</taxon>
        <taxon>Caudoviricetes</taxon>
        <taxon>Sansavirus</taxon>
        <taxon>Sansavirus sansa</taxon>
        <taxon>Caulobacter virus Sansa</taxon>
    </lineage>
</organism>
<keyword evidence="2" id="KW-1185">Reference proteome</keyword>
<dbReference type="Pfam" id="PF18906">
    <property type="entry name" value="Phage_tube_2"/>
    <property type="match status" value="1"/>
</dbReference>
<proteinExistence type="predicted"/>
<evidence type="ECO:0000313" key="2">
    <source>
        <dbReference type="Proteomes" id="UP000225322"/>
    </source>
</evidence>
<reference evidence="1 2" key="1">
    <citation type="journal article" date="2015" name="Genome Announc.">
        <title>Complete Genome Sequence of Caulobacter crescentus Siphophage Sansa.</title>
        <authorList>
            <person name="Vara L."/>
            <person name="Kane A.A."/>
            <person name="Cahill J.L."/>
            <person name="Rasche E.S."/>
            <person name="Kuty Everett G.F."/>
        </authorList>
    </citation>
    <scope>NUCLEOTIDE SEQUENCE [LARGE SCALE GENOMIC DNA]</scope>
</reference>
<evidence type="ECO:0000313" key="1">
    <source>
        <dbReference type="EMBL" id="AKU43438.1"/>
    </source>
</evidence>